<accession>A0A918ULX9</accession>
<keyword evidence="2" id="KW-1133">Transmembrane helix</keyword>
<feature type="region of interest" description="Disordered" evidence="1">
    <location>
        <begin position="1"/>
        <end position="23"/>
    </location>
</feature>
<evidence type="ECO:0000313" key="4">
    <source>
        <dbReference type="Proteomes" id="UP000622166"/>
    </source>
</evidence>
<comment type="caution">
    <text evidence="3">The sequence shown here is derived from an EMBL/GenBank/DDBJ whole genome shotgun (WGS) entry which is preliminary data.</text>
</comment>
<evidence type="ECO:0000256" key="2">
    <source>
        <dbReference type="SAM" id="Phobius"/>
    </source>
</evidence>
<reference evidence="3" key="2">
    <citation type="submission" date="2020-09" db="EMBL/GenBank/DDBJ databases">
        <authorList>
            <person name="Sun Q."/>
            <person name="Ohkuma M."/>
        </authorList>
    </citation>
    <scope>NUCLEOTIDE SEQUENCE</scope>
    <source>
        <strain evidence="3">JCM 4815</strain>
    </source>
</reference>
<name>A0A918ULX9_9ACTN</name>
<evidence type="ECO:0000313" key="3">
    <source>
        <dbReference type="EMBL" id="GGZ19824.1"/>
    </source>
</evidence>
<reference evidence="3" key="1">
    <citation type="journal article" date="2014" name="Int. J. Syst. Evol. Microbiol.">
        <title>Complete genome sequence of Corynebacterium casei LMG S-19264T (=DSM 44701T), isolated from a smear-ripened cheese.</title>
        <authorList>
            <consortium name="US DOE Joint Genome Institute (JGI-PGF)"/>
            <person name="Walter F."/>
            <person name="Albersmeier A."/>
            <person name="Kalinowski J."/>
            <person name="Ruckert C."/>
        </authorList>
    </citation>
    <scope>NUCLEOTIDE SEQUENCE</scope>
    <source>
        <strain evidence="3">JCM 4815</strain>
    </source>
</reference>
<protein>
    <submittedName>
        <fullName evidence="3">Uncharacterized protein</fullName>
    </submittedName>
</protein>
<keyword evidence="2" id="KW-0812">Transmembrane</keyword>
<dbReference type="InterPro" id="IPR046151">
    <property type="entry name" value="DUF6153"/>
</dbReference>
<dbReference type="EMBL" id="BMVW01000009">
    <property type="protein sequence ID" value="GGZ19824.1"/>
    <property type="molecule type" value="Genomic_DNA"/>
</dbReference>
<evidence type="ECO:0000256" key="1">
    <source>
        <dbReference type="SAM" id="MobiDB-lite"/>
    </source>
</evidence>
<dbReference type="Proteomes" id="UP000622166">
    <property type="component" value="Unassembled WGS sequence"/>
</dbReference>
<keyword evidence="4" id="KW-1185">Reference proteome</keyword>
<sequence>MRNGALGRNCPPGGRQAPYDEPMMSRARTGSETSAVRWVWLALAVVAGVLGMHALSPAGMPAAGRHDVMMSVEPAGHHSTLAPGAGGDCRHLSDAGSDGMVLDHAGGTCAAGGVSTAYVPPALPPALVAHVAPAAAACRGPAARTADGRAPPDLSELQLLRI</sequence>
<dbReference type="AlphaFoldDB" id="A0A918ULX9"/>
<feature type="transmembrane region" description="Helical" evidence="2">
    <location>
        <begin position="38"/>
        <end position="55"/>
    </location>
</feature>
<gene>
    <name evidence="3" type="ORF">GCM10010365_45120</name>
</gene>
<organism evidence="3 4">
    <name type="scientific">Streptomyces poonensis</name>
    <dbReference type="NCBI Taxonomy" id="68255"/>
    <lineage>
        <taxon>Bacteria</taxon>
        <taxon>Bacillati</taxon>
        <taxon>Actinomycetota</taxon>
        <taxon>Actinomycetes</taxon>
        <taxon>Kitasatosporales</taxon>
        <taxon>Streptomycetaceae</taxon>
        <taxon>Streptomyces</taxon>
    </lineage>
</organism>
<keyword evidence="2" id="KW-0472">Membrane</keyword>
<dbReference type="Pfam" id="PF19650">
    <property type="entry name" value="DUF6153"/>
    <property type="match status" value="1"/>
</dbReference>
<proteinExistence type="predicted"/>